<dbReference type="NCBIfam" id="NF037995">
    <property type="entry name" value="TRAP_S1"/>
    <property type="match status" value="1"/>
</dbReference>
<name>A0ABV5AR35_9BACL</name>
<proteinExistence type="inferred from homology"/>
<dbReference type="InterPro" id="IPR038404">
    <property type="entry name" value="TRAP_DctP_sf"/>
</dbReference>
<keyword evidence="2" id="KW-0813">Transport</keyword>
<evidence type="ECO:0000256" key="2">
    <source>
        <dbReference type="ARBA" id="ARBA00022448"/>
    </source>
</evidence>
<dbReference type="Proteomes" id="UP001580346">
    <property type="component" value="Unassembled WGS sequence"/>
</dbReference>
<evidence type="ECO:0000256" key="1">
    <source>
        <dbReference type="ARBA" id="ARBA00009023"/>
    </source>
</evidence>
<comment type="similarity">
    <text evidence="1">Belongs to the bacterial solute-binding protein 7 family.</text>
</comment>
<dbReference type="NCBIfam" id="TIGR00787">
    <property type="entry name" value="dctP"/>
    <property type="match status" value="1"/>
</dbReference>
<evidence type="ECO:0000313" key="5">
    <source>
        <dbReference type="Proteomes" id="UP001580346"/>
    </source>
</evidence>
<comment type="caution">
    <text evidence="4">The sequence shown here is derived from an EMBL/GenBank/DDBJ whole genome shotgun (WGS) entry which is preliminary data.</text>
</comment>
<dbReference type="EMBL" id="JBHHMI010000004">
    <property type="protein sequence ID" value="MFB5266470.1"/>
    <property type="molecule type" value="Genomic_DNA"/>
</dbReference>
<evidence type="ECO:0000256" key="3">
    <source>
        <dbReference type="ARBA" id="ARBA00022729"/>
    </source>
</evidence>
<dbReference type="PANTHER" id="PTHR33376">
    <property type="match status" value="1"/>
</dbReference>
<sequence length="382" mass="44027">MKSFWGIGLFVMFGLLTAAAIGFYSYLPADPLVYDDEQTGLHEDIVIKFSYSVAENTPKGQAAEKFKHLVENKTGNRVHVELFPNASLYNESDEMEALHNGNVQMIAPSFSNIAEAIPEWMVMDLPFAYPNEEAVMAAFQGRIGEEMKKSAEQQGMIAMAFWGNGFRQITSSNAAIVHPQDVRNRKMRIQPSLVIQEQYRSLGATTYPLPFNQIYRNVENGTVDAEENTISNIYSKRLYEVQQYLTVTNHSYLGYGVLMNRQFWEELPPDLQRQIQSAMEETERWANRNATDINRKQWSSIQESSGMEIIYPDERTLQEWRTAWTPLYEQFNAAIGPELIDEVKHLQREYDSQTPAWVSTDDTDNPSKFFGQNDLHRFIFEY</sequence>
<evidence type="ECO:0000313" key="4">
    <source>
        <dbReference type="EMBL" id="MFB5266470.1"/>
    </source>
</evidence>
<reference evidence="4 5" key="1">
    <citation type="submission" date="2024-09" db="EMBL/GenBank/DDBJ databases">
        <title>Paenibacillus zeirhizospherea sp. nov., isolated from surface of the maize (Zea mays) roots in a horticulture field, Hungary.</title>
        <authorList>
            <person name="Marton D."/>
            <person name="Farkas M."/>
            <person name="Bedics A."/>
            <person name="Toth E."/>
            <person name="Tancsics A."/>
            <person name="Boka K."/>
            <person name="Maroti G."/>
            <person name="Kriszt B."/>
            <person name="Cserhati M."/>
        </authorList>
    </citation>
    <scope>NUCLEOTIDE SEQUENCE [LARGE SCALE GENOMIC DNA]</scope>
    <source>
        <strain evidence="4 5">KCTC 33519</strain>
    </source>
</reference>
<keyword evidence="5" id="KW-1185">Reference proteome</keyword>
<organism evidence="4 5">
    <name type="scientific">Paenibacillus enshidis</name>
    <dbReference type="NCBI Taxonomy" id="1458439"/>
    <lineage>
        <taxon>Bacteria</taxon>
        <taxon>Bacillati</taxon>
        <taxon>Bacillota</taxon>
        <taxon>Bacilli</taxon>
        <taxon>Bacillales</taxon>
        <taxon>Paenibacillaceae</taxon>
        <taxon>Paenibacillus</taxon>
    </lineage>
</organism>
<protein>
    <submittedName>
        <fullName evidence="4">DctP family TRAP transporter solute-binding subunit</fullName>
    </submittedName>
</protein>
<dbReference type="Pfam" id="PF03480">
    <property type="entry name" value="DctP"/>
    <property type="match status" value="1"/>
</dbReference>
<dbReference type="Gene3D" id="3.40.190.170">
    <property type="entry name" value="Bacterial extracellular solute-binding protein, family 7"/>
    <property type="match status" value="1"/>
</dbReference>
<dbReference type="RefSeq" id="WP_375354201.1">
    <property type="nucleotide sequence ID" value="NZ_JBHHMI010000004.1"/>
</dbReference>
<dbReference type="InterPro" id="IPR018389">
    <property type="entry name" value="DctP_fam"/>
</dbReference>
<keyword evidence="3" id="KW-0732">Signal</keyword>
<dbReference type="InterPro" id="IPR004682">
    <property type="entry name" value="TRAP_DctP"/>
</dbReference>
<accession>A0ABV5AR35</accession>
<dbReference type="PANTHER" id="PTHR33376:SF7">
    <property type="entry name" value="C4-DICARBOXYLATE-BINDING PROTEIN DCTB"/>
    <property type="match status" value="1"/>
</dbReference>
<gene>
    <name evidence="4" type="ORF">ACE41H_06700</name>
</gene>
<dbReference type="PIRSF" id="PIRSF006470">
    <property type="entry name" value="DctB"/>
    <property type="match status" value="1"/>
</dbReference>